<gene>
    <name evidence="1" type="ORF">DLJ82_5050</name>
</gene>
<protein>
    <submittedName>
        <fullName evidence="1">Uncharacterized protein</fullName>
    </submittedName>
</protein>
<dbReference type="AlphaFoldDB" id="A0A2Z4YMY1"/>
<name>A0A2Z4YMY1_RHILE</name>
<keyword evidence="1" id="KW-0614">Plasmid</keyword>
<reference evidence="1 2" key="1">
    <citation type="submission" date="2018-07" db="EMBL/GenBank/DDBJ databases">
        <title>Rhizobium leguminosarum strain:ATCC 14479 Genome sequencing and assembly.</title>
        <authorList>
            <person name="Chakraborty R."/>
        </authorList>
    </citation>
    <scope>NUCLEOTIDE SEQUENCE [LARGE SCALE GENOMIC DNA]</scope>
    <source>
        <strain evidence="1 2">ATCC 14479</strain>
        <plasmid evidence="2">Plasmid unnamed1</plasmid>
    </source>
</reference>
<organism evidence="1 2">
    <name type="scientific">Rhizobium leguminosarum</name>
    <dbReference type="NCBI Taxonomy" id="384"/>
    <lineage>
        <taxon>Bacteria</taxon>
        <taxon>Pseudomonadati</taxon>
        <taxon>Pseudomonadota</taxon>
        <taxon>Alphaproteobacteria</taxon>
        <taxon>Hyphomicrobiales</taxon>
        <taxon>Rhizobiaceae</taxon>
        <taxon>Rhizobium/Agrobacterium group</taxon>
        <taxon>Rhizobium</taxon>
    </lineage>
</organism>
<dbReference type="Proteomes" id="UP000251166">
    <property type="component" value="Plasmid unnamed1"/>
</dbReference>
<sequence length="66" mass="7163">MTAATGWSHGPWTAYGPTVREKREFAISRCVLPYHDRINGDPVAESQCAVYLLDAASSMTFATLSG</sequence>
<accession>A0A2Z4YMY1</accession>
<evidence type="ECO:0000313" key="2">
    <source>
        <dbReference type="Proteomes" id="UP000251166"/>
    </source>
</evidence>
<dbReference type="EMBL" id="CP030761">
    <property type="protein sequence ID" value="AXA42611.1"/>
    <property type="molecule type" value="Genomic_DNA"/>
</dbReference>
<geneLocation type="plasmid" evidence="1 2">
    <name>unnamed1</name>
</geneLocation>
<evidence type="ECO:0000313" key="1">
    <source>
        <dbReference type="EMBL" id="AXA42611.1"/>
    </source>
</evidence>
<proteinExistence type="predicted"/>